<dbReference type="EMBL" id="BDDD01003298">
    <property type="protein sequence ID" value="GAV84681.1"/>
    <property type="molecule type" value="Genomic_DNA"/>
</dbReference>
<dbReference type="SUPFAM" id="SSF54160">
    <property type="entry name" value="Chromo domain-like"/>
    <property type="match status" value="1"/>
</dbReference>
<dbReference type="InterPro" id="IPR056924">
    <property type="entry name" value="SH3_Tf2-1"/>
</dbReference>
<dbReference type="Proteomes" id="UP000187406">
    <property type="component" value="Unassembled WGS sequence"/>
</dbReference>
<gene>
    <name evidence="2" type="ORF">CFOL_v3_28123</name>
</gene>
<protein>
    <submittedName>
        <fullName evidence="2">Chromo domain-containing protein</fullName>
    </submittedName>
</protein>
<dbReference type="InterPro" id="IPR016197">
    <property type="entry name" value="Chromo-like_dom_sf"/>
</dbReference>
<organism evidence="2 3">
    <name type="scientific">Cephalotus follicularis</name>
    <name type="common">Albany pitcher plant</name>
    <dbReference type="NCBI Taxonomy" id="3775"/>
    <lineage>
        <taxon>Eukaryota</taxon>
        <taxon>Viridiplantae</taxon>
        <taxon>Streptophyta</taxon>
        <taxon>Embryophyta</taxon>
        <taxon>Tracheophyta</taxon>
        <taxon>Spermatophyta</taxon>
        <taxon>Magnoliopsida</taxon>
        <taxon>eudicotyledons</taxon>
        <taxon>Gunneridae</taxon>
        <taxon>Pentapetalae</taxon>
        <taxon>rosids</taxon>
        <taxon>fabids</taxon>
        <taxon>Oxalidales</taxon>
        <taxon>Cephalotaceae</taxon>
        <taxon>Cephalotus</taxon>
    </lineage>
</organism>
<dbReference type="PANTHER" id="PTHR46148:SF60">
    <property type="entry name" value="CHROMO DOMAIN-CONTAINING PROTEIN"/>
    <property type="match status" value="1"/>
</dbReference>
<name>A0A1Q3CWZ9_CEPFO</name>
<feature type="domain" description="Tf2-1-like SH3-like" evidence="1">
    <location>
        <begin position="3"/>
        <end position="52"/>
    </location>
</feature>
<dbReference type="Pfam" id="PF24626">
    <property type="entry name" value="SH3_Tf2-1"/>
    <property type="match status" value="1"/>
</dbReference>
<reference evidence="3" key="1">
    <citation type="submission" date="2016-04" db="EMBL/GenBank/DDBJ databases">
        <title>Cephalotus genome sequencing.</title>
        <authorList>
            <person name="Fukushima K."/>
            <person name="Hasebe M."/>
            <person name="Fang X."/>
        </authorList>
    </citation>
    <scope>NUCLEOTIDE SEQUENCE [LARGE SCALE GENOMIC DNA]</scope>
    <source>
        <strain evidence="3">cv. St1</strain>
    </source>
</reference>
<sequence>MRFGKKGKLAPRFIGPFEILERVGTVAYRLALPPDLAEVRNVFHVSILRKYHPDPSHVLQYEPLELQIDMSFKERPVQIVDRRVKQLRNKDIALVKVLWQYCGLEEATWEREDEMRARYPQFLFYFRISWDEISLRRGVCKPHISHVYSLACTCLYLYDIVQYCAYECLGRHIIYTYFPFYACLRLEEVL</sequence>
<dbReference type="InParanoid" id="A0A1Q3CWZ9"/>
<evidence type="ECO:0000313" key="2">
    <source>
        <dbReference type="EMBL" id="GAV84681.1"/>
    </source>
</evidence>
<accession>A0A1Q3CWZ9</accession>
<dbReference type="PANTHER" id="PTHR46148">
    <property type="entry name" value="CHROMO DOMAIN-CONTAINING PROTEIN"/>
    <property type="match status" value="1"/>
</dbReference>
<evidence type="ECO:0000259" key="1">
    <source>
        <dbReference type="Pfam" id="PF24626"/>
    </source>
</evidence>
<dbReference type="AlphaFoldDB" id="A0A1Q3CWZ9"/>
<keyword evidence="3" id="KW-1185">Reference proteome</keyword>
<proteinExistence type="predicted"/>
<comment type="caution">
    <text evidence="2">The sequence shown here is derived from an EMBL/GenBank/DDBJ whole genome shotgun (WGS) entry which is preliminary data.</text>
</comment>
<evidence type="ECO:0000313" key="3">
    <source>
        <dbReference type="Proteomes" id="UP000187406"/>
    </source>
</evidence>